<reference evidence="2 3" key="1">
    <citation type="submission" date="2018-05" db="EMBL/GenBank/DDBJ databases">
        <title>Nocardioides silvaticus genome.</title>
        <authorList>
            <person name="Li C."/>
            <person name="Wang G."/>
        </authorList>
    </citation>
    <scope>NUCLEOTIDE SEQUENCE [LARGE SCALE GENOMIC DNA]</scope>
    <source>
        <strain evidence="2 3">CCTCC AB 2018079</strain>
    </source>
</reference>
<evidence type="ECO:0000256" key="1">
    <source>
        <dbReference type="SAM" id="Phobius"/>
    </source>
</evidence>
<dbReference type="AlphaFoldDB" id="A0A316TEV1"/>
<dbReference type="RefSeq" id="WP_109693834.1">
    <property type="nucleotide sequence ID" value="NZ_QGDD01000004.1"/>
</dbReference>
<proteinExistence type="predicted"/>
<dbReference type="OrthoDB" id="4409893at2"/>
<keyword evidence="1" id="KW-1133">Transmembrane helix</keyword>
<keyword evidence="3" id="KW-1185">Reference proteome</keyword>
<name>A0A316TEV1_9ACTN</name>
<dbReference type="Proteomes" id="UP000245507">
    <property type="component" value="Unassembled WGS sequence"/>
</dbReference>
<dbReference type="EMBL" id="QGDD01000004">
    <property type="protein sequence ID" value="PWN03033.1"/>
    <property type="molecule type" value="Genomic_DNA"/>
</dbReference>
<sequence length="98" mass="10228">MVGFLLSVTFACGLFIAAAHVVNRRFVAPVYDVVANLAAFVSATSASLLLHHWVPAALAAFAVGCWVSLGLRTARALRRGQPLVGQVPGAGLSRDGVR</sequence>
<organism evidence="2 3">
    <name type="scientific">Nocardioides silvaticus</name>
    <dbReference type="NCBI Taxonomy" id="2201891"/>
    <lineage>
        <taxon>Bacteria</taxon>
        <taxon>Bacillati</taxon>
        <taxon>Actinomycetota</taxon>
        <taxon>Actinomycetes</taxon>
        <taxon>Propionibacteriales</taxon>
        <taxon>Nocardioidaceae</taxon>
        <taxon>Nocardioides</taxon>
    </lineage>
</organism>
<protein>
    <submittedName>
        <fullName evidence="2">Uncharacterized protein</fullName>
    </submittedName>
</protein>
<comment type="caution">
    <text evidence="2">The sequence shown here is derived from an EMBL/GenBank/DDBJ whole genome shotgun (WGS) entry which is preliminary data.</text>
</comment>
<evidence type="ECO:0000313" key="2">
    <source>
        <dbReference type="EMBL" id="PWN03033.1"/>
    </source>
</evidence>
<evidence type="ECO:0000313" key="3">
    <source>
        <dbReference type="Proteomes" id="UP000245507"/>
    </source>
</evidence>
<gene>
    <name evidence="2" type="ORF">DJ010_11735</name>
</gene>
<accession>A0A316TEV1</accession>
<feature type="transmembrane region" description="Helical" evidence="1">
    <location>
        <begin position="48"/>
        <end position="69"/>
    </location>
</feature>
<keyword evidence="1" id="KW-0812">Transmembrane</keyword>
<keyword evidence="1" id="KW-0472">Membrane</keyword>